<name>A0A858R7E4_9PROT</name>
<dbReference type="InterPro" id="IPR015890">
    <property type="entry name" value="Chorismate_C"/>
</dbReference>
<dbReference type="EMBL" id="CP051775">
    <property type="protein sequence ID" value="QJE73307.1"/>
    <property type="molecule type" value="Genomic_DNA"/>
</dbReference>
<protein>
    <recommendedName>
        <fullName evidence="1">aminodeoxychorismate synthase</fullName>
        <ecNumber evidence="1">2.6.1.85</ecNumber>
    </recommendedName>
</protein>
<dbReference type="Gene3D" id="3.60.120.10">
    <property type="entry name" value="Anthranilate synthase"/>
    <property type="match status" value="1"/>
</dbReference>
<dbReference type="GO" id="GO:0000162">
    <property type="term" value="P:L-tryptophan biosynthetic process"/>
    <property type="evidence" value="ECO:0007669"/>
    <property type="project" value="TreeGrafter"/>
</dbReference>
<evidence type="ECO:0000313" key="5">
    <source>
        <dbReference type="EMBL" id="QJE73307.1"/>
    </source>
</evidence>
<dbReference type="InterPro" id="IPR005801">
    <property type="entry name" value="ADC_synthase"/>
</dbReference>
<feature type="domain" description="Anthranilate synthase component I N-terminal" evidence="4">
    <location>
        <begin position="12"/>
        <end position="144"/>
    </location>
</feature>
<dbReference type="KEGG" id="acru:HHL28_09580"/>
<dbReference type="InterPro" id="IPR019999">
    <property type="entry name" value="Anth_synth_I-like"/>
</dbReference>
<dbReference type="Proteomes" id="UP000501891">
    <property type="component" value="Chromosome"/>
</dbReference>
<accession>A0A858R7E4</accession>
<dbReference type="InterPro" id="IPR006805">
    <property type="entry name" value="Anth_synth_I_N"/>
</dbReference>
<dbReference type="PANTHER" id="PTHR11236:SF50">
    <property type="entry name" value="AMINODEOXYCHORISMATE SYNTHASE COMPONENT 1"/>
    <property type="match status" value="1"/>
</dbReference>
<keyword evidence="2 5" id="KW-0808">Transferase</keyword>
<dbReference type="GO" id="GO:0009396">
    <property type="term" value="P:folic acid-containing compound biosynthetic process"/>
    <property type="evidence" value="ECO:0007669"/>
    <property type="project" value="InterPro"/>
</dbReference>
<gene>
    <name evidence="5" type="primary">pabB</name>
    <name evidence="5" type="ORF">HHL28_09580</name>
</gene>
<evidence type="ECO:0000259" key="4">
    <source>
        <dbReference type="Pfam" id="PF04715"/>
    </source>
</evidence>
<dbReference type="Pfam" id="PF04715">
    <property type="entry name" value="Anth_synt_I_N"/>
    <property type="match status" value="1"/>
</dbReference>
<proteinExistence type="predicted"/>
<evidence type="ECO:0000256" key="1">
    <source>
        <dbReference type="ARBA" id="ARBA00013139"/>
    </source>
</evidence>
<reference evidence="5" key="1">
    <citation type="submission" date="2020-04" db="EMBL/GenBank/DDBJ databases">
        <title>A desert anoxygenic phototrophic bacterium fixes CO2 using RubisCO under aerobic conditions.</title>
        <authorList>
            <person name="Tang K."/>
        </authorList>
    </citation>
    <scope>NUCLEOTIDE SEQUENCE [LARGE SCALE GENOMIC DNA]</scope>
    <source>
        <strain evidence="5">MIMtkB3</strain>
    </source>
</reference>
<sequence length="488" mass="51647">MANLPVRLDLPWTDPADAFAALAGQDGAILLDSGAADPARARWSFIAADPFAWVEASGTRVTVDGRPVDGDPFAVLGRLLAPFRRDPDPDLPPFRGGVVGMLGYELGGWLERLPMPRDRGIALPDLAVGLYDTVAAFDHHSGRAWVLSGGEREPDPARRPTAARALAEGLRGRLLSVRPAGEAPRRLLSGPGWRAELPPASYQAAVARVLEYIRAGDIYQANMTQRFLGTLAPGATAWDAYRALRPRTAAPFSAFLNLGAGRAVASGSPERFLKLSADGRVQTRPIKGTRPRGGTPADDDALAAELLASEKDRAENLMIVDLLRNDLSRVAQVGSVKVPTLCGLESYRTVHHLVSVVEARLKDGLGPVDLLRAAFPGGSITGAPKIRAMEIIHELEPARRGPYCGSVAWIGWDGAMDSSIVIRTLCLAPDGQGGTCVQAQAGGGIVADSDPAAEYQESLTKAKAMLTALDPDMAWPPLAVAPLGLAAE</sequence>
<dbReference type="InterPro" id="IPR005802">
    <property type="entry name" value="ADC_synth_comp_1"/>
</dbReference>
<keyword evidence="5" id="KW-0032">Aminotransferase</keyword>
<dbReference type="NCBIfam" id="TIGR00553">
    <property type="entry name" value="pabB"/>
    <property type="match status" value="1"/>
</dbReference>
<dbReference type="SUPFAM" id="SSF56322">
    <property type="entry name" value="ADC synthase"/>
    <property type="match status" value="1"/>
</dbReference>
<dbReference type="AlphaFoldDB" id="A0A858R7E4"/>
<evidence type="ECO:0000313" key="6">
    <source>
        <dbReference type="Proteomes" id="UP000501891"/>
    </source>
</evidence>
<evidence type="ECO:0000259" key="3">
    <source>
        <dbReference type="Pfam" id="PF00425"/>
    </source>
</evidence>
<dbReference type="PRINTS" id="PR00095">
    <property type="entry name" value="ANTSNTHASEI"/>
</dbReference>
<dbReference type="EC" id="2.6.1.85" evidence="1"/>
<dbReference type="Pfam" id="PF00425">
    <property type="entry name" value="Chorismate_bind"/>
    <property type="match status" value="1"/>
</dbReference>
<dbReference type="GO" id="GO:0046820">
    <property type="term" value="F:4-amino-4-deoxychorismate synthase activity"/>
    <property type="evidence" value="ECO:0007669"/>
    <property type="project" value="UniProtKB-EC"/>
</dbReference>
<dbReference type="PANTHER" id="PTHR11236">
    <property type="entry name" value="AMINOBENZOATE/ANTHRANILATE SYNTHASE"/>
    <property type="match status" value="1"/>
</dbReference>
<feature type="domain" description="Chorismate-utilising enzyme C-terminal" evidence="3">
    <location>
        <begin position="200"/>
        <end position="461"/>
    </location>
</feature>
<organism evidence="5 6">
    <name type="scientific">Aerophototrophica crusticola</name>
    <dbReference type="NCBI Taxonomy" id="1709002"/>
    <lineage>
        <taxon>Bacteria</taxon>
        <taxon>Pseudomonadati</taxon>
        <taxon>Pseudomonadota</taxon>
        <taxon>Alphaproteobacteria</taxon>
        <taxon>Rhodospirillales</taxon>
        <taxon>Rhodospirillaceae</taxon>
        <taxon>Aerophototrophica</taxon>
    </lineage>
</organism>
<evidence type="ECO:0000256" key="2">
    <source>
        <dbReference type="ARBA" id="ARBA00022679"/>
    </source>
</evidence>
<keyword evidence="6" id="KW-1185">Reference proteome</keyword>